<keyword evidence="3 5" id="KW-1133">Transmembrane helix</keyword>
<organism evidence="6 7">
    <name type="scientific">Mycena sanguinolenta</name>
    <dbReference type="NCBI Taxonomy" id="230812"/>
    <lineage>
        <taxon>Eukaryota</taxon>
        <taxon>Fungi</taxon>
        <taxon>Dikarya</taxon>
        <taxon>Basidiomycota</taxon>
        <taxon>Agaricomycotina</taxon>
        <taxon>Agaricomycetes</taxon>
        <taxon>Agaricomycetidae</taxon>
        <taxon>Agaricales</taxon>
        <taxon>Marasmiineae</taxon>
        <taxon>Mycenaceae</taxon>
        <taxon>Mycena</taxon>
    </lineage>
</organism>
<protein>
    <submittedName>
        <fullName evidence="6">UbiA prenyltransferase</fullName>
    </submittedName>
</protein>
<feature type="transmembrane region" description="Helical" evidence="5">
    <location>
        <begin position="183"/>
        <end position="207"/>
    </location>
</feature>
<evidence type="ECO:0000256" key="5">
    <source>
        <dbReference type="SAM" id="Phobius"/>
    </source>
</evidence>
<keyword evidence="4 5" id="KW-0472">Membrane</keyword>
<evidence type="ECO:0000256" key="4">
    <source>
        <dbReference type="ARBA" id="ARBA00023136"/>
    </source>
</evidence>
<feature type="transmembrane region" description="Helical" evidence="5">
    <location>
        <begin position="219"/>
        <end position="241"/>
    </location>
</feature>
<feature type="transmembrane region" description="Helical" evidence="5">
    <location>
        <begin position="247"/>
        <end position="264"/>
    </location>
</feature>
<feature type="transmembrane region" description="Helical" evidence="5">
    <location>
        <begin position="312"/>
        <end position="333"/>
    </location>
</feature>
<dbReference type="PANTHER" id="PTHR42723:SF1">
    <property type="entry name" value="CHLOROPHYLL SYNTHASE, CHLOROPLASTIC"/>
    <property type="match status" value="1"/>
</dbReference>
<keyword evidence="6" id="KW-0808">Transferase</keyword>
<evidence type="ECO:0000256" key="3">
    <source>
        <dbReference type="ARBA" id="ARBA00022989"/>
    </source>
</evidence>
<evidence type="ECO:0000313" key="7">
    <source>
        <dbReference type="Proteomes" id="UP000623467"/>
    </source>
</evidence>
<dbReference type="PANTHER" id="PTHR42723">
    <property type="entry name" value="CHLOROPHYLL SYNTHASE"/>
    <property type="match status" value="1"/>
</dbReference>
<evidence type="ECO:0000256" key="1">
    <source>
        <dbReference type="ARBA" id="ARBA00004141"/>
    </source>
</evidence>
<dbReference type="InterPro" id="IPR044878">
    <property type="entry name" value="UbiA_sf"/>
</dbReference>
<dbReference type="Proteomes" id="UP000623467">
    <property type="component" value="Unassembled WGS sequence"/>
</dbReference>
<dbReference type="InterPro" id="IPR000537">
    <property type="entry name" value="UbiA_prenyltransferase"/>
</dbReference>
<dbReference type="OrthoDB" id="434972at2759"/>
<feature type="transmembrane region" description="Helical" evidence="5">
    <location>
        <begin position="285"/>
        <end position="306"/>
    </location>
</feature>
<keyword evidence="2 5" id="KW-0812">Transmembrane</keyword>
<gene>
    <name evidence="6" type="ORF">MSAN_00174700</name>
</gene>
<keyword evidence="7" id="KW-1185">Reference proteome</keyword>
<feature type="transmembrane region" description="Helical" evidence="5">
    <location>
        <begin position="345"/>
        <end position="362"/>
    </location>
</feature>
<dbReference type="CDD" id="cd13965">
    <property type="entry name" value="PT_UbiA_3"/>
    <property type="match status" value="1"/>
</dbReference>
<name>A0A8H6ZJI5_9AGAR</name>
<evidence type="ECO:0000256" key="2">
    <source>
        <dbReference type="ARBA" id="ARBA00022692"/>
    </source>
</evidence>
<dbReference type="EMBL" id="JACAZH010000001">
    <property type="protein sequence ID" value="KAF7377526.1"/>
    <property type="molecule type" value="Genomic_DNA"/>
</dbReference>
<dbReference type="GO" id="GO:0016020">
    <property type="term" value="C:membrane"/>
    <property type="evidence" value="ECO:0007669"/>
    <property type="project" value="UniProtKB-SubCell"/>
</dbReference>
<dbReference type="GO" id="GO:0016765">
    <property type="term" value="F:transferase activity, transferring alkyl or aryl (other than methyl) groups"/>
    <property type="evidence" value="ECO:0007669"/>
    <property type="project" value="InterPro"/>
</dbReference>
<dbReference type="AlphaFoldDB" id="A0A8H6ZJI5"/>
<dbReference type="Pfam" id="PF01040">
    <property type="entry name" value="UbiA"/>
    <property type="match status" value="1"/>
</dbReference>
<evidence type="ECO:0000313" key="6">
    <source>
        <dbReference type="EMBL" id="KAF7377526.1"/>
    </source>
</evidence>
<accession>A0A8H6ZJI5</accession>
<reference evidence="6" key="1">
    <citation type="submission" date="2020-05" db="EMBL/GenBank/DDBJ databases">
        <title>Mycena genomes resolve the evolution of fungal bioluminescence.</title>
        <authorList>
            <person name="Tsai I.J."/>
        </authorList>
    </citation>
    <scope>NUCLEOTIDE SEQUENCE</scope>
    <source>
        <strain evidence="6">160909Yilan</strain>
    </source>
</reference>
<proteinExistence type="predicted"/>
<sequence length="363" mass="40740">MFELSGYPGLGGSCSRKYMWVVRISTPEPGVDSQHTFPLSSLPINAMATTVKHADNKTLQLAAENLVDNSILGFSYVSDAIEHELRVFWAFTWRDWSASLIPGAMYTIAALRSLDSVSNEVVIQALTRSFVYFLLYIYSFDIANQINGVAEDRINKPDRPLASGLATLQGAYLRWYATTILHLVISAAWGVLPWTALWVFITVYTSFYGGDKHWFTKNLGFMSIGSLCLLHGAWGLVAPITGHQWRWALLLSSVFGIVASVQDMRDMEGDKIAGRRTLPIVLGNNFRWVMASLICAAPAVCWQLEFFRYTHWMVGVCGALLSLAMFYMAYRVYQGGSSRYDHKTYMILTYIYCGCVAVPMLFP</sequence>
<comment type="subcellular location">
    <subcellularLocation>
        <location evidence="1">Membrane</location>
        <topology evidence="1">Multi-pass membrane protein</topology>
    </subcellularLocation>
</comment>
<dbReference type="InterPro" id="IPR050475">
    <property type="entry name" value="Prenyltransferase_related"/>
</dbReference>
<dbReference type="Gene3D" id="1.10.357.140">
    <property type="entry name" value="UbiA prenyltransferase"/>
    <property type="match status" value="1"/>
</dbReference>
<comment type="caution">
    <text evidence="6">The sequence shown here is derived from an EMBL/GenBank/DDBJ whole genome shotgun (WGS) entry which is preliminary data.</text>
</comment>